<dbReference type="EMBL" id="JARBHB010000017">
    <property type="protein sequence ID" value="KAJ8865764.1"/>
    <property type="molecule type" value="Genomic_DNA"/>
</dbReference>
<evidence type="ECO:0000313" key="2">
    <source>
        <dbReference type="Proteomes" id="UP001159363"/>
    </source>
</evidence>
<gene>
    <name evidence="1" type="ORF">PR048_033286</name>
</gene>
<accession>A0ABQ9FZU7</accession>
<keyword evidence="2" id="KW-1185">Reference proteome</keyword>
<sequence>MAEKNREWTIQMAVAAPRPKLAGIRDCTRQLRVGLLYSRLFRGRAVGTGPGEEPSMTTEVQLLELRLGLATSVANATGFPPLDLDCIPLPLLPAKWKKVVPIPSYRRISVKLDSAVLCTLGPQMFVHWLLLQRVASVTPHPAVRHSLRFLLQVCYWLGVVQGVSNELRSNCKAGFMRRERCSPVESLAARGHRTLDVRGSVVLIAPVPLGLKHGKQLRVAAETLHALRVGAMGRQPCVLTVARIAPTLLDLGRGDPTEGPASQFQGEFRSANISSPRHTHTHTHTHGIFIAACNLTCKHIWDHGRWNTTVAPGKIRKALRSGRHPCRVGKIPALPVAAMYRNLFSTTKGEGSVGEIMLKLFACSAFGMYTNIADVAIVAIKTYTRHKAKSKYINRIRLESASQKQSSDTHKPPYDRVKRCQERKINIKASERVNVDQRKRRVSEEISSLRLEGWGEPGDPRENPPTSGIVRQRVPLAKIREWPGPGIEPDSPWWEPNVLSPRDYSMETNLPALQADAGAPRVSCQHSSAGSDNYSSRMQAFIGGDFCKVRGHVKVNGERPCCNVRVIHTAQGLPADRRASKETRADPSML</sequence>
<reference evidence="1 2" key="1">
    <citation type="submission" date="2023-02" db="EMBL/GenBank/DDBJ databases">
        <title>LHISI_Scaffold_Assembly.</title>
        <authorList>
            <person name="Stuart O.P."/>
            <person name="Cleave R."/>
            <person name="Magrath M.J.L."/>
            <person name="Mikheyev A.S."/>
        </authorList>
    </citation>
    <scope>NUCLEOTIDE SEQUENCE [LARGE SCALE GENOMIC DNA]</scope>
    <source>
        <strain evidence="1">Daus_M_001</strain>
        <tissue evidence="1">Leg muscle</tissue>
    </source>
</reference>
<name>A0ABQ9FZU7_9NEOP</name>
<comment type="caution">
    <text evidence="1">The sequence shown here is derived from an EMBL/GenBank/DDBJ whole genome shotgun (WGS) entry which is preliminary data.</text>
</comment>
<protein>
    <submittedName>
        <fullName evidence="1">Uncharacterized protein</fullName>
    </submittedName>
</protein>
<evidence type="ECO:0000313" key="1">
    <source>
        <dbReference type="EMBL" id="KAJ8865764.1"/>
    </source>
</evidence>
<proteinExistence type="predicted"/>
<dbReference type="Proteomes" id="UP001159363">
    <property type="component" value="Chromosome 16"/>
</dbReference>
<organism evidence="1 2">
    <name type="scientific">Dryococelus australis</name>
    <dbReference type="NCBI Taxonomy" id="614101"/>
    <lineage>
        <taxon>Eukaryota</taxon>
        <taxon>Metazoa</taxon>
        <taxon>Ecdysozoa</taxon>
        <taxon>Arthropoda</taxon>
        <taxon>Hexapoda</taxon>
        <taxon>Insecta</taxon>
        <taxon>Pterygota</taxon>
        <taxon>Neoptera</taxon>
        <taxon>Polyneoptera</taxon>
        <taxon>Phasmatodea</taxon>
        <taxon>Verophasmatodea</taxon>
        <taxon>Anareolatae</taxon>
        <taxon>Phasmatidae</taxon>
        <taxon>Eurycanthinae</taxon>
        <taxon>Dryococelus</taxon>
    </lineage>
</organism>